<protein>
    <submittedName>
        <fullName evidence="1">Uncharacterized protein</fullName>
    </submittedName>
</protein>
<proteinExistence type="predicted"/>
<evidence type="ECO:0000313" key="1">
    <source>
        <dbReference type="EMBL" id="GIX91584.1"/>
    </source>
</evidence>
<comment type="caution">
    <text evidence="1">The sequence shown here is derived from an EMBL/GenBank/DDBJ whole genome shotgun (WGS) entry which is preliminary data.</text>
</comment>
<evidence type="ECO:0000313" key="2">
    <source>
        <dbReference type="Proteomes" id="UP001054945"/>
    </source>
</evidence>
<dbReference type="AlphaFoldDB" id="A0AAV4P3J3"/>
<organism evidence="1 2">
    <name type="scientific">Caerostris extrusa</name>
    <name type="common">Bark spider</name>
    <name type="synonym">Caerostris bankana</name>
    <dbReference type="NCBI Taxonomy" id="172846"/>
    <lineage>
        <taxon>Eukaryota</taxon>
        <taxon>Metazoa</taxon>
        <taxon>Ecdysozoa</taxon>
        <taxon>Arthropoda</taxon>
        <taxon>Chelicerata</taxon>
        <taxon>Arachnida</taxon>
        <taxon>Araneae</taxon>
        <taxon>Araneomorphae</taxon>
        <taxon>Entelegynae</taxon>
        <taxon>Araneoidea</taxon>
        <taxon>Araneidae</taxon>
        <taxon>Caerostris</taxon>
    </lineage>
</organism>
<dbReference type="Proteomes" id="UP001054945">
    <property type="component" value="Unassembled WGS sequence"/>
</dbReference>
<dbReference type="EMBL" id="BPLR01004037">
    <property type="protein sequence ID" value="GIX91584.1"/>
    <property type="molecule type" value="Genomic_DNA"/>
</dbReference>
<name>A0AAV4P3J3_CAEEX</name>
<sequence>MRLTSREIRLTSRKTNGLILEAKYPSELQMDLSHALPENTPGPTGVLMTPPPSYTDGIAFELASVQCYVKGRA</sequence>
<keyword evidence="2" id="KW-1185">Reference proteome</keyword>
<gene>
    <name evidence="1" type="ORF">CEXT_747101</name>
</gene>
<accession>A0AAV4P3J3</accession>
<reference evidence="1 2" key="1">
    <citation type="submission" date="2021-06" db="EMBL/GenBank/DDBJ databases">
        <title>Caerostris extrusa draft genome.</title>
        <authorList>
            <person name="Kono N."/>
            <person name="Arakawa K."/>
        </authorList>
    </citation>
    <scope>NUCLEOTIDE SEQUENCE [LARGE SCALE GENOMIC DNA]</scope>
</reference>